<dbReference type="InterPro" id="IPR017583">
    <property type="entry name" value="Tagatose/fructose_Pkinase"/>
</dbReference>
<dbReference type="RefSeq" id="WP_202656057.1">
    <property type="nucleotide sequence ID" value="NZ_JAESWB010000365.1"/>
</dbReference>
<evidence type="ECO:0000256" key="6">
    <source>
        <dbReference type="ARBA" id="ARBA00022842"/>
    </source>
</evidence>
<feature type="binding site" evidence="9">
    <location>
        <begin position="220"/>
        <end position="225"/>
    </location>
    <ligand>
        <name>ATP</name>
        <dbReference type="ChEBI" id="CHEBI:30616"/>
    </ligand>
</feature>
<gene>
    <name evidence="12" type="primary">rbsK</name>
    <name evidence="9" type="synonym">deoK</name>
    <name evidence="12" type="ORF">JK635_21910</name>
</gene>
<comment type="pathway">
    <text evidence="10">Carbohydrate metabolism; D-tagatose 6-phosphate degradation; D-glyceraldehyde 3-phosphate and glycerone phosphate from D-tagatose 6-phosphate: step 1/2.</text>
</comment>
<dbReference type="InterPro" id="IPR011877">
    <property type="entry name" value="Ribokinase"/>
</dbReference>
<keyword evidence="13" id="KW-1185">Reference proteome</keyword>
<comment type="catalytic activity">
    <reaction evidence="10">
        <text>D-tagatofuranose 6-phosphate + ATP = D-tagatofuranose 1,6-bisphosphate + ADP + H(+)</text>
        <dbReference type="Rhea" id="RHEA:12420"/>
        <dbReference type="ChEBI" id="CHEBI:15378"/>
        <dbReference type="ChEBI" id="CHEBI:30616"/>
        <dbReference type="ChEBI" id="CHEBI:58694"/>
        <dbReference type="ChEBI" id="CHEBI:58695"/>
        <dbReference type="ChEBI" id="CHEBI:456216"/>
        <dbReference type="EC" id="2.7.1.144"/>
    </reaction>
</comment>
<dbReference type="InterPro" id="IPR011611">
    <property type="entry name" value="PfkB_dom"/>
</dbReference>
<keyword evidence="10" id="KW-0423">Lactose metabolism</keyword>
<feature type="binding site" evidence="9">
    <location>
        <begin position="39"/>
        <end position="43"/>
    </location>
    <ligand>
        <name>substrate</name>
    </ligand>
</feature>
<dbReference type="PANTHER" id="PTHR10584:SF166">
    <property type="entry name" value="RIBOKINASE"/>
    <property type="match status" value="1"/>
</dbReference>
<feature type="site" description="Important for substrate specificity" evidence="9">
    <location>
        <position position="11"/>
    </location>
</feature>
<feature type="binding site" evidence="9">
    <location>
        <position position="285"/>
    </location>
    <ligand>
        <name>K(+)</name>
        <dbReference type="ChEBI" id="CHEBI:29103"/>
    </ligand>
</feature>
<dbReference type="Pfam" id="PF00294">
    <property type="entry name" value="PfkB"/>
    <property type="match status" value="1"/>
</dbReference>
<feature type="active site" description="Proton acceptor" evidence="9">
    <location>
        <position position="252"/>
    </location>
</feature>
<keyword evidence="7 9" id="KW-0630">Potassium</keyword>
<proteinExistence type="inferred from homology"/>
<sequence length="308" mass="33277">MKNILVIGSFMTDLVVQSEKVPVEGETTIGKSFNRFTGGKGANQAVAAARLGGKVTMIGKLGEDDFGKEHIQALKAENINTDSILFDSEANTGIGNVIIDSNGNNRIIVVPGANLKLTEQDIKDFEEIIKQSDFVVLQLEIPLPTVYMAIDLANKHKKTIILNPAPAQKIDSDYIQKIDYIIPNETEASLLTNMEVNSLETAKTASEILLNQGYKNVIITLGKTGVVYRDPSEFRFFEAYTVNAVDTTAAGDSFIGSFVYGLASDMSIDHSIKLAVTASALTVTKLGAQPSLPVMSDVEKLMLVGTTR</sequence>
<evidence type="ECO:0000256" key="9">
    <source>
        <dbReference type="HAMAP-Rule" id="MF_01987"/>
    </source>
</evidence>
<dbReference type="NCBIfam" id="TIGR02152">
    <property type="entry name" value="D_ribokin_bact"/>
    <property type="match status" value="1"/>
</dbReference>
<reference evidence="12 13" key="1">
    <citation type="submission" date="2021-01" db="EMBL/GenBank/DDBJ databases">
        <title>Genome public.</title>
        <authorList>
            <person name="Liu C."/>
            <person name="Sun Q."/>
        </authorList>
    </citation>
    <scope>NUCLEOTIDE SEQUENCE [LARGE SCALE GENOMIC DNA]</scope>
    <source>
        <strain evidence="12 13">YIM B02564</strain>
    </source>
</reference>
<evidence type="ECO:0000256" key="5">
    <source>
        <dbReference type="ARBA" id="ARBA00022840"/>
    </source>
</evidence>
<comment type="cofactor">
    <cofactor evidence="9">
        <name>Mg(2+)</name>
        <dbReference type="ChEBI" id="CHEBI:18420"/>
    </cofactor>
</comment>
<feature type="binding site" evidence="9">
    <location>
        <position position="287"/>
    </location>
    <ligand>
        <name>K(+)</name>
        <dbReference type="ChEBI" id="CHEBI:29103"/>
    </ligand>
</feature>
<protein>
    <recommendedName>
        <fullName evidence="9">Deoxyribokinase</fullName>
        <shortName evidence="9">dRK</shortName>
        <ecNumber evidence="9">2.7.1.229</ecNumber>
    </recommendedName>
    <alternativeName>
        <fullName evidence="9">ATP:2-deoxy-D-ribose 5-phosphotransferase</fullName>
    </alternativeName>
</protein>
<comment type="subunit">
    <text evidence="9">Homodimer.</text>
</comment>
<accession>A0ABS1TU40</accession>
<comment type="caution">
    <text evidence="12">The sequence shown here is derived from an EMBL/GenBank/DDBJ whole genome shotgun (WGS) entry which is preliminary data.</text>
</comment>
<name>A0ABS1TU40_9BACI</name>
<comment type="similarity">
    <text evidence="10">Belongs to the carbohydrate kinase PfkB family. LacC subfamily.</text>
</comment>
<evidence type="ECO:0000256" key="10">
    <source>
        <dbReference type="PIRNR" id="PIRNR000535"/>
    </source>
</evidence>
<dbReference type="PRINTS" id="PR00990">
    <property type="entry name" value="RIBOKINASE"/>
</dbReference>
<dbReference type="PIRSF" id="PIRSF000535">
    <property type="entry name" value="1PFK/6PFK/LacC"/>
    <property type="match status" value="1"/>
</dbReference>
<feature type="binding site" evidence="9">
    <location>
        <position position="184"/>
    </location>
    <ligand>
        <name>ATP</name>
        <dbReference type="ChEBI" id="CHEBI:30616"/>
    </ligand>
</feature>
<dbReference type="Proteomes" id="UP000623967">
    <property type="component" value="Unassembled WGS sequence"/>
</dbReference>
<dbReference type="Gene3D" id="3.40.1190.20">
    <property type="match status" value="1"/>
</dbReference>
<dbReference type="GO" id="GO:0004747">
    <property type="term" value="F:ribokinase activity"/>
    <property type="evidence" value="ECO:0007669"/>
    <property type="project" value="UniProtKB-EC"/>
</dbReference>
<feature type="binding site" evidence="9">
    <location>
        <position position="248"/>
    </location>
    <ligand>
        <name>K(+)</name>
        <dbReference type="ChEBI" id="CHEBI:29103"/>
    </ligand>
</feature>
<keyword evidence="8 9" id="KW-0119">Carbohydrate metabolism</keyword>
<dbReference type="CDD" id="cd01174">
    <property type="entry name" value="ribokinase"/>
    <property type="match status" value="1"/>
</dbReference>
<evidence type="ECO:0000256" key="4">
    <source>
        <dbReference type="ARBA" id="ARBA00022777"/>
    </source>
</evidence>
<dbReference type="InterPro" id="IPR002139">
    <property type="entry name" value="Ribo/fructo_kinase"/>
</dbReference>
<comment type="similarity">
    <text evidence="9">Belongs to the carbohydrate kinase PfkB family. Deoxyribokinase subfamily.</text>
</comment>
<feature type="binding site" evidence="9">
    <location>
        <begin position="11"/>
        <end position="13"/>
    </location>
    <ligand>
        <name>substrate</name>
    </ligand>
</feature>
<comment type="subcellular location">
    <subcellularLocation>
        <location evidence="9">Cytoplasm</location>
    </subcellularLocation>
</comment>
<feature type="binding site" evidence="9">
    <location>
        <position position="291"/>
    </location>
    <ligand>
        <name>K(+)</name>
        <dbReference type="ChEBI" id="CHEBI:29103"/>
    </ligand>
</feature>
<keyword evidence="6 9" id="KW-0460">Magnesium</keyword>
<evidence type="ECO:0000256" key="7">
    <source>
        <dbReference type="ARBA" id="ARBA00022958"/>
    </source>
</evidence>
<organism evidence="12 13">
    <name type="scientific">Neobacillus paridis</name>
    <dbReference type="NCBI Taxonomy" id="2803862"/>
    <lineage>
        <taxon>Bacteria</taxon>
        <taxon>Bacillati</taxon>
        <taxon>Bacillota</taxon>
        <taxon>Bacilli</taxon>
        <taxon>Bacillales</taxon>
        <taxon>Bacillaceae</taxon>
        <taxon>Neobacillus</taxon>
    </lineage>
</organism>
<dbReference type="SUPFAM" id="SSF53613">
    <property type="entry name" value="Ribokinase-like"/>
    <property type="match status" value="1"/>
</dbReference>
<comment type="catalytic activity">
    <reaction evidence="9">
        <text>2-deoxy-D-ribose + ATP = 2-deoxy-D-ribose 5-phosphate + ADP + H(+)</text>
        <dbReference type="Rhea" id="RHEA:30871"/>
        <dbReference type="ChEBI" id="CHEBI:15378"/>
        <dbReference type="ChEBI" id="CHEBI:30616"/>
        <dbReference type="ChEBI" id="CHEBI:62877"/>
        <dbReference type="ChEBI" id="CHEBI:90761"/>
        <dbReference type="ChEBI" id="CHEBI:456216"/>
        <dbReference type="EC" id="2.7.1.229"/>
    </reaction>
</comment>
<keyword evidence="4 9" id="KW-0418">Kinase</keyword>
<evidence type="ECO:0000256" key="2">
    <source>
        <dbReference type="ARBA" id="ARBA00022723"/>
    </source>
</evidence>
<feature type="binding site" evidence="9">
    <location>
        <begin position="251"/>
        <end position="252"/>
    </location>
    <ligand>
        <name>ATP</name>
        <dbReference type="ChEBI" id="CHEBI:30616"/>
    </ligand>
</feature>
<evidence type="ECO:0000256" key="8">
    <source>
        <dbReference type="ARBA" id="ARBA00023277"/>
    </source>
</evidence>
<feature type="binding site" evidence="9">
    <location>
        <position position="252"/>
    </location>
    <ligand>
        <name>substrate</name>
    </ligand>
</feature>
<keyword evidence="9" id="KW-0963">Cytoplasm</keyword>
<keyword evidence="5 9" id="KW-0067">ATP-binding</keyword>
<feature type="binding site" evidence="9">
    <location>
        <position position="282"/>
    </location>
    <ligand>
        <name>K(+)</name>
        <dbReference type="ChEBI" id="CHEBI:29103"/>
    </ligand>
</feature>
<feature type="binding site" evidence="9">
    <location>
        <position position="140"/>
    </location>
    <ligand>
        <name>substrate</name>
    </ligand>
</feature>
<evidence type="ECO:0000256" key="3">
    <source>
        <dbReference type="ARBA" id="ARBA00022741"/>
    </source>
</evidence>
<comment type="function">
    <text evidence="9">Catalyzes the ATP-dependent phosphorylation of 2-deoxy-D-ribose to 2-deoxy-D-ribose 5-phosphate (dRib-5P), allowing the use of deoxyribose as the sole carbon source.</text>
</comment>
<feature type="domain" description="Carbohydrate kinase PfkB" evidence="11">
    <location>
        <begin position="1"/>
        <end position="293"/>
    </location>
</feature>
<dbReference type="InterPro" id="IPR029056">
    <property type="entry name" value="Ribokinase-like"/>
</dbReference>
<evidence type="ECO:0000256" key="1">
    <source>
        <dbReference type="ARBA" id="ARBA00022679"/>
    </source>
</evidence>
<dbReference type="EMBL" id="JAESWB010000365">
    <property type="protein sequence ID" value="MBL4954818.1"/>
    <property type="molecule type" value="Genomic_DNA"/>
</dbReference>
<dbReference type="HAMAP" id="MF_01987">
    <property type="entry name" value="Ribokinase"/>
    <property type="match status" value="1"/>
</dbReference>
<evidence type="ECO:0000259" key="11">
    <source>
        <dbReference type="Pfam" id="PF00294"/>
    </source>
</evidence>
<comment type="caution">
    <text evidence="9">Lacks conserved residue(s) required for the propagation of feature annotation.</text>
</comment>
<dbReference type="EC" id="2.7.1.229" evidence="9"/>
<evidence type="ECO:0000313" key="13">
    <source>
        <dbReference type="Proteomes" id="UP000623967"/>
    </source>
</evidence>
<dbReference type="PANTHER" id="PTHR10584">
    <property type="entry name" value="SUGAR KINASE"/>
    <property type="match status" value="1"/>
</dbReference>
<keyword evidence="1 9" id="KW-0808">Transferase</keyword>
<feature type="binding site" evidence="9">
    <location>
        <position position="246"/>
    </location>
    <ligand>
        <name>K(+)</name>
        <dbReference type="ChEBI" id="CHEBI:29103"/>
    </ligand>
</feature>
<evidence type="ECO:0000313" key="12">
    <source>
        <dbReference type="EMBL" id="MBL4954818.1"/>
    </source>
</evidence>
<keyword evidence="3 9" id="KW-0547">Nucleotide-binding</keyword>
<keyword evidence="2 9" id="KW-0479">Metal-binding</keyword>